<dbReference type="STRING" id="7240.B4QTX7"/>
<proteinExistence type="predicted"/>
<protein>
    <submittedName>
        <fullName evidence="1">GD20145</fullName>
    </submittedName>
</protein>
<name>B4QTX7_DROSI</name>
<reference evidence="1 2" key="1">
    <citation type="journal article" date="2007" name="Nature">
        <title>Evolution of genes and genomes on the Drosophila phylogeny.</title>
        <authorList>
            <consortium name="Drosophila 12 Genomes Consortium"/>
            <person name="Clark A.G."/>
            <person name="Eisen M.B."/>
            <person name="Smith D.R."/>
            <person name="Bergman C.M."/>
            <person name="Oliver B."/>
            <person name="Markow T.A."/>
            <person name="Kaufman T.C."/>
            <person name="Kellis M."/>
            <person name="Gelbart W."/>
            <person name="Iyer V.N."/>
            <person name="Pollard D.A."/>
            <person name="Sackton T.B."/>
            <person name="Larracuente A.M."/>
            <person name="Singh N.D."/>
            <person name="Abad J.P."/>
            <person name="Abt D.N."/>
            <person name="Adryan B."/>
            <person name="Aguade M."/>
            <person name="Akashi H."/>
            <person name="Anderson W.W."/>
            <person name="Aquadro C.F."/>
            <person name="Ardell D.H."/>
            <person name="Arguello R."/>
            <person name="Artieri C.G."/>
            <person name="Barbash D.A."/>
            <person name="Barker D."/>
            <person name="Barsanti P."/>
            <person name="Batterham P."/>
            <person name="Batzoglou S."/>
            <person name="Begun D."/>
            <person name="Bhutkar A."/>
            <person name="Blanco E."/>
            <person name="Bosak S.A."/>
            <person name="Bradley R.K."/>
            <person name="Brand A.D."/>
            <person name="Brent M.R."/>
            <person name="Brooks A.N."/>
            <person name="Brown R.H."/>
            <person name="Butlin R.K."/>
            <person name="Caggese C."/>
            <person name="Calvi B.R."/>
            <person name="Bernardo de Carvalho A."/>
            <person name="Caspi A."/>
            <person name="Castrezana S."/>
            <person name="Celniker S.E."/>
            <person name="Chang J.L."/>
            <person name="Chapple C."/>
            <person name="Chatterji S."/>
            <person name="Chinwalla A."/>
            <person name="Civetta A."/>
            <person name="Clifton S.W."/>
            <person name="Comeron J.M."/>
            <person name="Costello J.C."/>
            <person name="Coyne J.A."/>
            <person name="Daub J."/>
            <person name="David R.G."/>
            <person name="Delcher A.L."/>
            <person name="Delehaunty K."/>
            <person name="Do C.B."/>
            <person name="Ebling H."/>
            <person name="Edwards K."/>
            <person name="Eickbush T."/>
            <person name="Evans J.D."/>
            <person name="Filipski A."/>
            <person name="Findeiss S."/>
            <person name="Freyhult E."/>
            <person name="Fulton L."/>
            <person name="Fulton R."/>
            <person name="Garcia A.C."/>
            <person name="Gardiner A."/>
            <person name="Garfield D.A."/>
            <person name="Garvin B.E."/>
            <person name="Gibson G."/>
            <person name="Gilbert D."/>
            <person name="Gnerre S."/>
            <person name="Godfrey J."/>
            <person name="Good R."/>
            <person name="Gotea V."/>
            <person name="Gravely B."/>
            <person name="Greenberg A.J."/>
            <person name="Griffiths-Jones S."/>
            <person name="Gross S."/>
            <person name="Guigo R."/>
            <person name="Gustafson E.A."/>
            <person name="Haerty W."/>
            <person name="Hahn M.W."/>
            <person name="Halligan D.L."/>
            <person name="Halpern A.L."/>
            <person name="Halter G.M."/>
            <person name="Han M.V."/>
            <person name="Heger A."/>
            <person name="Hillier L."/>
            <person name="Hinrichs A.S."/>
            <person name="Holmes I."/>
            <person name="Hoskins R.A."/>
            <person name="Hubisz M.J."/>
            <person name="Hultmark D."/>
            <person name="Huntley M.A."/>
            <person name="Jaffe D.B."/>
            <person name="Jagadeeshan S."/>
            <person name="Jeck W.R."/>
            <person name="Johnson J."/>
            <person name="Jones C.D."/>
            <person name="Jordan W.C."/>
            <person name="Karpen G.H."/>
            <person name="Kataoka E."/>
            <person name="Keightley P.D."/>
            <person name="Kheradpour P."/>
            <person name="Kirkness E.F."/>
            <person name="Koerich L.B."/>
            <person name="Kristiansen K."/>
            <person name="Kudrna D."/>
            <person name="Kulathinal R.J."/>
            <person name="Kumar S."/>
            <person name="Kwok R."/>
            <person name="Lander E."/>
            <person name="Langley C.H."/>
            <person name="Lapoint R."/>
            <person name="Lazzaro B.P."/>
            <person name="Lee S.J."/>
            <person name="Levesque L."/>
            <person name="Li R."/>
            <person name="Lin C.F."/>
            <person name="Lin M.F."/>
            <person name="Lindblad-Toh K."/>
            <person name="Llopart A."/>
            <person name="Long M."/>
            <person name="Low L."/>
            <person name="Lozovsky E."/>
            <person name="Lu J."/>
            <person name="Luo M."/>
            <person name="Machado C.A."/>
            <person name="Makalowski W."/>
            <person name="Marzo M."/>
            <person name="Matsuda M."/>
            <person name="Matzkin L."/>
            <person name="McAllister B."/>
            <person name="McBride C.S."/>
            <person name="McKernan B."/>
            <person name="McKernan K."/>
            <person name="Mendez-Lago M."/>
            <person name="Minx P."/>
            <person name="Mollenhauer M.U."/>
            <person name="Montooth K."/>
            <person name="Mount S.M."/>
            <person name="Mu X."/>
            <person name="Myers E."/>
            <person name="Negre B."/>
            <person name="Newfeld S."/>
            <person name="Nielsen R."/>
            <person name="Noor M.A."/>
            <person name="O'Grady P."/>
            <person name="Pachter L."/>
            <person name="Papaceit M."/>
            <person name="Parisi M.J."/>
            <person name="Parisi M."/>
            <person name="Parts L."/>
            <person name="Pedersen J.S."/>
            <person name="Pesole G."/>
            <person name="Phillippy A.M."/>
            <person name="Ponting C.P."/>
            <person name="Pop M."/>
            <person name="Porcelli D."/>
            <person name="Powell J.R."/>
            <person name="Prohaska S."/>
            <person name="Pruitt K."/>
            <person name="Puig M."/>
            <person name="Quesneville H."/>
            <person name="Ram K.R."/>
            <person name="Rand D."/>
            <person name="Rasmussen M.D."/>
            <person name="Reed L.K."/>
            <person name="Reenan R."/>
            <person name="Reily A."/>
            <person name="Remington K.A."/>
            <person name="Rieger T.T."/>
            <person name="Ritchie M.G."/>
            <person name="Robin C."/>
            <person name="Rogers Y.H."/>
            <person name="Rohde C."/>
            <person name="Rozas J."/>
            <person name="Rubenfield M.J."/>
            <person name="Ruiz A."/>
            <person name="Russo S."/>
            <person name="Salzberg S.L."/>
            <person name="Sanchez-Gracia A."/>
            <person name="Saranga D.J."/>
            <person name="Sato H."/>
            <person name="Schaeffer S.W."/>
            <person name="Schatz M.C."/>
            <person name="Schlenke T."/>
            <person name="Schwartz R."/>
            <person name="Segarra C."/>
            <person name="Singh R.S."/>
            <person name="Sirot L."/>
            <person name="Sirota M."/>
            <person name="Sisneros N.B."/>
            <person name="Smith C.D."/>
            <person name="Smith T.F."/>
            <person name="Spieth J."/>
            <person name="Stage D.E."/>
            <person name="Stark A."/>
            <person name="Stephan W."/>
            <person name="Strausberg R.L."/>
            <person name="Strempel S."/>
            <person name="Sturgill D."/>
            <person name="Sutton G."/>
            <person name="Sutton G.G."/>
            <person name="Tao W."/>
            <person name="Teichmann S."/>
            <person name="Tobari Y.N."/>
            <person name="Tomimura Y."/>
            <person name="Tsolas J.M."/>
            <person name="Valente V.L."/>
            <person name="Venter E."/>
            <person name="Venter J.C."/>
            <person name="Vicario S."/>
            <person name="Vieira F.G."/>
            <person name="Vilella A.J."/>
            <person name="Villasante A."/>
            <person name="Walenz B."/>
            <person name="Wang J."/>
            <person name="Wasserman M."/>
            <person name="Watts T."/>
            <person name="Wilson D."/>
            <person name="Wilson R.K."/>
            <person name="Wing R.A."/>
            <person name="Wolfner M.F."/>
            <person name="Wong A."/>
            <person name="Wong G.K."/>
            <person name="Wu C.I."/>
            <person name="Wu G."/>
            <person name="Yamamoto D."/>
            <person name="Yang H.P."/>
            <person name="Yang S.P."/>
            <person name="Yorke J.A."/>
            <person name="Yoshida K."/>
            <person name="Zdobnov E."/>
            <person name="Zhang P."/>
            <person name="Zhang Y."/>
            <person name="Zimin A.V."/>
            <person name="Baldwin J."/>
            <person name="Abdouelleil A."/>
            <person name="Abdulkadir J."/>
            <person name="Abebe A."/>
            <person name="Abera B."/>
            <person name="Abreu J."/>
            <person name="Acer S.C."/>
            <person name="Aftuck L."/>
            <person name="Alexander A."/>
            <person name="An P."/>
            <person name="Anderson E."/>
            <person name="Anderson S."/>
            <person name="Arachi H."/>
            <person name="Azer M."/>
            <person name="Bachantsang P."/>
            <person name="Barry A."/>
            <person name="Bayul T."/>
            <person name="Berlin A."/>
            <person name="Bessette D."/>
            <person name="Bloom T."/>
            <person name="Blye J."/>
            <person name="Boguslavskiy L."/>
            <person name="Bonnet C."/>
            <person name="Boukhgalter B."/>
            <person name="Bourzgui I."/>
            <person name="Brown A."/>
            <person name="Cahill P."/>
            <person name="Channer S."/>
            <person name="Cheshatsang Y."/>
            <person name="Chuda L."/>
            <person name="Citroen M."/>
            <person name="Collymore A."/>
            <person name="Cooke P."/>
            <person name="Costello M."/>
            <person name="D'Aco K."/>
            <person name="Daza R."/>
            <person name="De Haan G."/>
            <person name="DeGray S."/>
            <person name="DeMaso C."/>
            <person name="Dhargay N."/>
            <person name="Dooley K."/>
            <person name="Dooley E."/>
            <person name="Doricent M."/>
            <person name="Dorje P."/>
            <person name="Dorjee K."/>
            <person name="Dupes A."/>
            <person name="Elong R."/>
            <person name="Falk J."/>
            <person name="Farina A."/>
            <person name="Faro S."/>
            <person name="Ferguson D."/>
            <person name="Fisher S."/>
            <person name="Foley C.D."/>
            <person name="Franke A."/>
            <person name="Friedrich D."/>
            <person name="Gadbois L."/>
            <person name="Gearin G."/>
            <person name="Gearin C.R."/>
            <person name="Giannoukos G."/>
            <person name="Goode T."/>
            <person name="Graham J."/>
            <person name="Grandbois E."/>
            <person name="Grewal S."/>
            <person name="Gyaltsen K."/>
            <person name="Hafez N."/>
            <person name="Hagos B."/>
            <person name="Hall J."/>
            <person name="Henson C."/>
            <person name="Hollinger A."/>
            <person name="Honan T."/>
            <person name="Huard M.D."/>
            <person name="Hughes L."/>
            <person name="Hurhula B."/>
            <person name="Husby M.E."/>
            <person name="Kamat A."/>
            <person name="Kanga B."/>
            <person name="Kashin S."/>
            <person name="Khazanovich D."/>
            <person name="Kisner P."/>
            <person name="Lance K."/>
            <person name="Lara M."/>
            <person name="Lee W."/>
            <person name="Lennon N."/>
            <person name="Letendre F."/>
            <person name="LeVine R."/>
            <person name="Lipovsky A."/>
            <person name="Liu X."/>
            <person name="Liu J."/>
            <person name="Liu S."/>
            <person name="Lokyitsang T."/>
            <person name="Lokyitsang Y."/>
            <person name="Lubonja R."/>
            <person name="Lui A."/>
            <person name="MacDonald P."/>
            <person name="Magnisalis V."/>
            <person name="Maru K."/>
            <person name="Matthews C."/>
            <person name="McCusker W."/>
            <person name="McDonough S."/>
            <person name="Mehta T."/>
            <person name="Meldrim J."/>
            <person name="Meneus L."/>
            <person name="Mihai O."/>
            <person name="Mihalev A."/>
            <person name="Mihova T."/>
            <person name="Mittelman R."/>
            <person name="Mlenga V."/>
            <person name="Montmayeur A."/>
            <person name="Mulrain L."/>
            <person name="Navidi A."/>
            <person name="Naylor J."/>
            <person name="Negash T."/>
            <person name="Nguyen T."/>
            <person name="Nguyen N."/>
            <person name="Nicol R."/>
            <person name="Norbu C."/>
            <person name="Norbu N."/>
            <person name="Novod N."/>
            <person name="O'Neill B."/>
            <person name="Osman S."/>
            <person name="Markiewicz E."/>
            <person name="Oyono O.L."/>
            <person name="Patti C."/>
            <person name="Phunkhang P."/>
            <person name="Pierre F."/>
            <person name="Priest M."/>
            <person name="Raghuraman S."/>
            <person name="Rege F."/>
            <person name="Reyes R."/>
            <person name="Rise C."/>
            <person name="Rogov P."/>
            <person name="Ross K."/>
            <person name="Ryan E."/>
            <person name="Settipalli S."/>
            <person name="Shea T."/>
            <person name="Sherpa N."/>
            <person name="Shi L."/>
            <person name="Shih D."/>
            <person name="Sparrow T."/>
            <person name="Spaulding J."/>
            <person name="Stalker J."/>
            <person name="Stange-Thomann N."/>
            <person name="Stavropoulos S."/>
            <person name="Stone C."/>
            <person name="Strader C."/>
            <person name="Tesfaye S."/>
            <person name="Thomson T."/>
            <person name="Thoulutsang Y."/>
            <person name="Thoulutsang D."/>
            <person name="Topham K."/>
            <person name="Topping I."/>
            <person name="Tsamla T."/>
            <person name="Vassiliev H."/>
            <person name="Vo A."/>
            <person name="Wangchuk T."/>
            <person name="Wangdi T."/>
            <person name="Weiand M."/>
            <person name="Wilkinson J."/>
            <person name="Wilson A."/>
            <person name="Yadav S."/>
            <person name="Young G."/>
            <person name="Yu Q."/>
            <person name="Zembek L."/>
            <person name="Zhong D."/>
            <person name="Zimmer A."/>
            <person name="Zwirko Z."/>
            <person name="Jaffe D.B."/>
            <person name="Alvarez P."/>
            <person name="Brockman W."/>
            <person name="Butler J."/>
            <person name="Chin C."/>
            <person name="Gnerre S."/>
            <person name="Grabherr M."/>
            <person name="Kleber M."/>
            <person name="Mauceli E."/>
            <person name="MacCallum I."/>
        </authorList>
    </citation>
    <scope>NUCLEOTIDE SEQUENCE [LARGE SCALE GENOMIC DNA]</scope>
    <source>
        <strain evidence="2">white501</strain>
    </source>
</reference>
<dbReference type="HOGENOM" id="CLU_2729524_0_0_1"/>
<dbReference type="AlphaFoldDB" id="B4QTX7"/>
<evidence type="ECO:0000313" key="2">
    <source>
        <dbReference type="Proteomes" id="UP000000304"/>
    </source>
</evidence>
<accession>B4QTX7</accession>
<feature type="non-terminal residue" evidence="1">
    <location>
        <position position="1"/>
    </location>
</feature>
<dbReference type="OrthoDB" id="10012954at2759"/>
<sequence length="72" mass="8344">KGKYNGTLKQLREQLFDVIVATKDPWRCAPHAVLQEQGVYKEQPACLTLGHEALQRPKRRILGQYEEYVVFS</sequence>
<dbReference type="SMR" id="B4QTX7"/>
<dbReference type="EMBL" id="CM000364">
    <property type="protein sequence ID" value="EDX12400.1"/>
    <property type="molecule type" value="Genomic_DNA"/>
</dbReference>
<dbReference type="GO" id="GO:0030200">
    <property type="term" value="P:heparan sulfate proteoglycan catabolic process"/>
    <property type="evidence" value="ECO:0007669"/>
    <property type="project" value="EnsemblMetazoa"/>
</dbReference>
<keyword evidence="2" id="KW-1185">Reference proteome</keyword>
<organism evidence="1 2">
    <name type="scientific">Drosophila simulans</name>
    <name type="common">Fruit fly</name>
    <dbReference type="NCBI Taxonomy" id="7240"/>
    <lineage>
        <taxon>Eukaryota</taxon>
        <taxon>Metazoa</taxon>
        <taxon>Ecdysozoa</taxon>
        <taxon>Arthropoda</taxon>
        <taxon>Hexapoda</taxon>
        <taxon>Insecta</taxon>
        <taxon>Pterygota</taxon>
        <taxon>Neoptera</taxon>
        <taxon>Endopterygota</taxon>
        <taxon>Diptera</taxon>
        <taxon>Brachycera</taxon>
        <taxon>Muscomorpha</taxon>
        <taxon>Ephydroidea</taxon>
        <taxon>Drosophilidae</taxon>
        <taxon>Drosophila</taxon>
        <taxon>Sophophora</taxon>
    </lineage>
</organism>
<evidence type="ECO:0000313" key="1">
    <source>
        <dbReference type="EMBL" id="EDX12400.1"/>
    </source>
</evidence>
<gene>
    <name evidence="1" type="primary">Dsim\GD20145</name>
    <name evidence="1" type="ORF">Dsim_GD20145</name>
</gene>
<dbReference type="Proteomes" id="UP000000304">
    <property type="component" value="Chromosome 3R"/>
</dbReference>